<feature type="region of interest" description="Disordered" evidence="1">
    <location>
        <begin position="88"/>
        <end position="111"/>
    </location>
</feature>
<proteinExistence type="predicted"/>
<dbReference type="GeneID" id="9625765"/>
<keyword evidence="3" id="KW-1185">Reference proteome</keyword>
<dbReference type="KEGG" id="vcn:VOLCADRAFT_100341"/>
<dbReference type="InParanoid" id="D8UK12"/>
<sequence>MAAIDVTLEDIVDDGDARDQRTRSPNDAAEMAALTRCLHEALGGDDERVEAVRQIELLRHGTCSEGRFDTPNRSIRYPVRLIQYPARPIRHPDRPIRHPDRPIQAQHSPIPRLHSAIRIPPHGGALLSPAA</sequence>
<dbReference type="EMBL" id="GL378436">
    <property type="protein sequence ID" value="EFJ39917.1"/>
    <property type="molecule type" value="Genomic_DNA"/>
</dbReference>
<protein>
    <submittedName>
        <fullName evidence="2">Uncharacterized protein</fullName>
    </submittedName>
</protein>
<evidence type="ECO:0000313" key="3">
    <source>
        <dbReference type="Proteomes" id="UP000001058"/>
    </source>
</evidence>
<evidence type="ECO:0000256" key="1">
    <source>
        <dbReference type="SAM" id="MobiDB-lite"/>
    </source>
</evidence>
<accession>D8UK12</accession>
<reference evidence="2 3" key="1">
    <citation type="journal article" date="2010" name="Science">
        <title>Genomic analysis of organismal complexity in the multicellular green alga Volvox carteri.</title>
        <authorList>
            <person name="Prochnik S.E."/>
            <person name="Umen J."/>
            <person name="Nedelcu A.M."/>
            <person name="Hallmann A."/>
            <person name="Miller S.M."/>
            <person name="Nishii I."/>
            <person name="Ferris P."/>
            <person name="Kuo A."/>
            <person name="Mitros T."/>
            <person name="Fritz-Laylin L.K."/>
            <person name="Hellsten U."/>
            <person name="Chapman J."/>
            <person name="Simakov O."/>
            <person name="Rensing S.A."/>
            <person name="Terry A."/>
            <person name="Pangilinan J."/>
            <person name="Kapitonov V."/>
            <person name="Jurka J."/>
            <person name="Salamov A."/>
            <person name="Shapiro H."/>
            <person name="Schmutz J."/>
            <person name="Grimwood J."/>
            <person name="Lindquist E."/>
            <person name="Lucas S."/>
            <person name="Grigoriev I.V."/>
            <person name="Schmitt R."/>
            <person name="Kirk D."/>
            <person name="Rokhsar D.S."/>
        </authorList>
    </citation>
    <scope>NUCLEOTIDE SEQUENCE [LARGE SCALE GENOMIC DNA]</scope>
    <source>
        <strain evidence="3">f. Nagariensis / Eve</strain>
    </source>
</reference>
<dbReference type="RefSeq" id="XP_002958998.1">
    <property type="nucleotide sequence ID" value="XM_002958952.1"/>
</dbReference>
<evidence type="ECO:0000313" key="2">
    <source>
        <dbReference type="EMBL" id="EFJ39917.1"/>
    </source>
</evidence>
<organism evidence="3">
    <name type="scientific">Volvox carteri f. nagariensis</name>
    <dbReference type="NCBI Taxonomy" id="3068"/>
    <lineage>
        <taxon>Eukaryota</taxon>
        <taxon>Viridiplantae</taxon>
        <taxon>Chlorophyta</taxon>
        <taxon>core chlorophytes</taxon>
        <taxon>Chlorophyceae</taxon>
        <taxon>CS clade</taxon>
        <taxon>Chlamydomonadales</taxon>
        <taxon>Volvocaceae</taxon>
        <taxon>Volvox</taxon>
    </lineage>
</organism>
<feature type="compositionally biased region" description="Basic and acidic residues" evidence="1">
    <location>
        <begin position="90"/>
        <end position="101"/>
    </location>
</feature>
<gene>
    <name evidence="2" type="ORF">VOLCADRAFT_100341</name>
</gene>
<dbReference type="AlphaFoldDB" id="D8UK12"/>
<dbReference type="Proteomes" id="UP000001058">
    <property type="component" value="Unassembled WGS sequence"/>
</dbReference>
<name>D8UK12_VOLCA</name>